<dbReference type="RefSeq" id="WP_258828546.1">
    <property type="nucleotide sequence ID" value="NZ_JANUHA010000009.1"/>
</dbReference>
<accession>A0ABT2AMQ2</accession>
<proteinExistence type="predicted"/>
<evidence type="ECO:0000313" key="1">
    <source>
        <dbReference type="EMBL" id="MCS0597524.1"/>
    </source>
</evidence>
<name>A0ABT2AMQ2_9BURK</name>
<dbReference type="EMBL" id="JANUHA010000009">
    <property type="protein sequence ID" value="MCS0597524.1"/>
    <property type="molecule type" value="Genomic_DNA"/>
</dbReference>
<comment type="caution">
    <text evidence="1">The sequence shown here is derived from an EMBL/GenBank/DDBJ whole genome shotgun (WGS) entry which is preliminary data.</text>
</comment>
<dbReference type="Proteomes" id="UP001206572">
    <property type="component" value="Unassembled WGS sequence"/>
</dbReference>
<protein>
    <submittedName>
        <fullName evidence="1">PilN domain-containing protein</fullName>
    </submittedName>
</protein>
<sequence length="182" mass="20512">MRRVQIDFAPRSLRRTLLRTPPRSAVFLFAVACLCFTTVMTFSRYQEDQAELEALQAALAARSNAAQPLPVAATPRVMVSEAQARAVNEAIMQLNLPWRELHEAVRAATPDNVALLALEPDAKRRTLRITAESRNADDMLAYVARMQEQSWFGAVTLSRHEIVEQDPNRPLRFQLIAQWGGQ</sequence>
<evidence type="ECO:0000313" key="2">
    <source>
        <dbReference type="Proteomes" id="UP001206572"/>
    </source>
</evidence>
<dbReference type="Pfam" id="PF05137">
    <property type="entry name" value="PilN"/>
    <property type="match status" value="1"/>
</dbReference>
<reference evidence="1 2" key="1">
    <citation type="submission" date="2022-08" db="EMBL/GenBank/DDBJ databases">
        <title>Reclassification of Massilia species as members of the genera Telluria, Duganella, Pseudoduganella, Mokoshia gen. nov. and Zemynaea gen. nov. using orthogonal and non-orthogonal genome-based approaches.</title>
        <authorList>
            <person name="Bowman J.P."/>
        </authorList>
    </citation>
    <scope>NUCLEOTIDE SEQUENCE [LARGE SCALE GENOMIC DNA]</scope>
    <source>
        <strain evidence="1 2">JCM 31661</strain>
    </source>
</reference>
<organism evidence="1 2">
    <name type="scientific">Massilia agri</name>
    <dbReference type="NCBI Taxonomy" id="1886785"/>
    <lineage>
        <taxon>Bacteria</taxon>
        <taxon>Pseudomonadati</taxon>
        <taxon>Pseudomonadota</taxon>
        <taxon>Betaproteobacteria</taxon>
        <taxon>Burkholderiales</taxon>
        <taxon>Oxalobacteraceae</taxon>
        <taxon>Telluria group</taxon>
        <taxon>Massilia</taxon>
    </lineage>
</organism>
<gene>
    <name evidence="1" type="ORF">NX780_14325</name>
</gene>
<dbReference type="InterPro" id="IPR007813">
    <property type="entry name" value="PilN"/>
</dbReference>
<keyword evidence="2" id="KW-1185">Reference proteome</keyword>